<dbReference type="RefSeq" id="WP_125664954.1">
    <property type="nucleotide sequence ID" value="NZ_AP019308.1"/>
</dbReference>
<dbReference type="AlphaFoldDB" id="A0A3G9JNK4"/>
<organism evidence="1 2">
    <name type="scientific">Paenibacillus baekrokdamisoli</name>
    <dbReference type="NCBI Taxonomy" id="1712516"/>
    <lineage>
        <taxon>Bacteria</taxon>
        <taxon>Bacillati</taxon>
        <taxon>Bacillota</taxon>
        <taxon>Bacilli</taxon>
        <taxon>Bacillales</taxon>
        <taxon>Paenibacillaceae</taxon>
        <taxon>Paenibacillus</taxon>
    </lineage>
</organism>
<protein>
    <submittedName>
        <fullName evidence="1">DUF4838 domain-containing protein</fullName>
    </submittedName>
</protein>
<name>A0A3G9JNK4_9BACL</name>
<proteinExistence type="predicted"/>
<dbReference type="SUPFAM" id="SSF55545">
    <property type="entry name" value="beta-N-acetylhexosaminidase-like domain"/>
    <property type="match status" value="1"/>
</dbReference>
<dbReference type="KEGG" id="pbk:Back11_59640"/>
<dbReference type="Proteomes" id="UP000275368">
    <property type="component" value="Chromosome"/>
</dbReference>
<keyword evidence="2" id="KW-1185">Reference proteome</keyword>
<dbReference type="InterPro" id="IPR029018">
    <property type="entry name" value="Hex-like_dom2"/>
</dbReference>
<evidence type="ECO:0000313" key="2">
    <source>
        <dbReference type="Proteomes" id="UP000275368"/>
    </source>
</evidence>
<evidence type="ECO:0000313" key="1">
    <source>
        <dbReference type="EMBL" id="BBH24619.1"/>
    </source>
</evidence>
<reference evidence="1 2" key="1">
    <citation type="submission" date="2018-11" db="EMBL/GenBank/DDBJ databases">
        <title>Complete genome sequence of Paenibacillus baekrokdamisoli strain KCTC 33723.</title>
        <authorList>
            <person name="Kang S.W."/>
            <person name="Lee K.C."/>
            <person name="Kim K.K."/>
            <person name="Kim J.S."/>
            <person name="Kim D.S."/>
            <person name="Ko S.H."/>
            <person name="Yang S.H."/>
            <person name="Lee J.S."/>
        </authorList>
    </citation>
    <scope>NUCLEOTIDE SEQUENCE [LARGE SCALE GENOMIC DNA]</scope>
    <source>
        <strain evidence="1 2">KCTC 33723</strain>
    </source>
</reference>
<dbReference type="Gene3D" id="3.30.379.10">
    <property type="entry name" value="Chitobiase/beta-hexosaminidase domain 2-like"/>
    <property type="match status" value="1"/>
</dbReference>
<dbReference type="Pfam" id="PF16126">
    <property type="entry name" value="DUF4838"/>
    <property type="match status" value="1"/>
</dbReference>
<dbReference type="EMBL" id="AP019308">
    <property type="protein sequence ID" value="BBH24619.1"/>
    <property type="molecule type" value="Genomic_DNA"/>
</dbReference>
<dbReference type="GO" id="GO:0005975">
    <property type="term" value="P:carbohydrate metabolic process"/>
    <property type="evidence" value="ECO:0007669"/>
    <property type="project" value="UniProtKB-ARBA"/>
</dbReference>
<dbReference type="InterPro" id="IPR032287">
    <property type="entry name" value="DUF4838"/>
</dbReference>
<dbReference type="OrthoDB" id="3242535at2"/>
<sequence length="649" mass="75398">MIRELDLLQAGCIHVIEHNDQTINFAAQELVRYLEAITDCGIALKSAEQYDQREKGLWIGLPCDFPHSPFLVDEQEEYDDALWIDVSGGQGIISGVNPRSVLFSVYRFLNELGCRWVRPGADGEYLPKADIGSFTVRVYEHASYRYRGICIEGAVSLEHVTDMIDWMTKIGFNSYFIQFREAYFFFERWYNHLNNPLKLPSGDFNVEVARAYVALAKQEIQKRGMIYQAVGHGWTCAPFGIVGLSWEKWGDEVDPETSQFFALVNGKRELWQGIPINTDLCYSNSEARSKMIEEIVLYASLHPEVDLLHVWLSDGFNNQCECEQCVLMSPSDLYVRLMNELDEGLTALGIETRIVFLIYHELLWPPEYEKFINPDRFVMQFAPITRSYRQSFSTIEGVSDVPPFFRNKVDLPQTVEGNVSFLKAWQSRFKGDSFDFDYHFMWAHQRDPGYVHISRMVYEDIRHLHQIGLNGFVSCQVQRAFFPNGLGMTVMARTLWNKELSFREMAEDYYASAYGEDGPLCLKYAEELSELYFDLNLEKETDRNEVDRKSCFQNIYSLIRQFECVIEKNIHHANPCHAVSWRHLGIHAEIWTEMTRGLELLDRGEVEQALCIWEGVKTMVWKNEENCHRVFDVYNFVGVFDEIFSVKAL</sequence>
<gene>
    <name evidence="1" type="ORF">Back11_59640</name>
</gene>
<accession>A0A3G9JNK4</accession>